<gene>
    <name evidence="1" type="ORF">ACFPMG_24675</name>
</gene>
<evidence type="ECO:0000313" key="2">
    <source>
        <dbReference type="Proteomes" id="UP001596166"/>
    </source>
</evidence>
<name>A0ABW0GDC8_9PROT</name>
<organism evidence="1 2">
    <name type="scientific">Azospirillum himalayense</name>
    <dbReference type="NCBI Taxonomy" id="654847"/>
    <lineage>
        <taxon>Bacteria</taxon>
        <taxon>Pseudomonadati</taxon>
        <taxon>Pseudomonadota</taxon>
        <taxon>Alphaproteobacteria</taxon>
        <taxon>Rhodospirillales</taxon>
        <taxon>Azospirillaceae</taxon>
        <taxon>Azospirillum</taxon>
    </lineage>
</organism>
<evidence type="ECO:0000313" key="1">
    <source>
        <dbReference type="EMBL" id="MFC5358187.1"/>
    </source>
</evidence>
<keyword evidence="2" id="KW-1185">Reference proteome</keyword>
<reference evidence="2" key="1">
    <citation type="journal article" date="2019" name="Int. J. Syst. Evol. Microbiol.">
        <title>The Global Catalogue of Microorganisms (GCM) 10K type strain sequencing project: providing services to taxonomists for standard genome sequencing and annotation.</title>
        <authorList>
            <consortium name="The Broad Institute Genomics Platform"/>
            <consortium name="The Broad Institute Genome Sequencing Center for Infectious Disease"/>
            <person name="Wu L."/>
            <person name="Ma J."/>
        </authorList>
    </citation>
    <scope>NUCLEOTIDE SEQUENCE [LARGE SCALE GENOMIC DNA]</scope>
    <source>
        <strain evidence="2">CCUG 58760</strain>
    </source>
</reference>
<dbReference type="RefSeq" id="WP_376997894.1">
    <property type="nucleotide sequence ID" value="NZ_JBHSLC010000081.1"/>
</dbReference>
<proteinExistence type="predicted"/>
<dbReference type="EMBL" id="JBHSLC010000081">
    <property type="protein sequence ID" value="MFC5358187.1"/>
    <property type="molecule type" value="Genomic_DNA"/>
</dbReference>
<sequence length="75" mass="8193">MLATLSPALPTGEVPNAPHRATQLTASFARHLIDVGMAETYDVALFSLIHVRRCGERSVGLVKHRERVLGLPSFL</sequence>
<dbReference type="Proteomes" id="UP001596166">
    <property type="component" value="Unassembled WGS sequence"/>
</dbReference>
<protein>
    <submittedName>
        <fullName evidence="1">Uncharacterized protein</fullName>
    </submittedName>
</protein>
<accession>A0ABW0GDC8</accession>
<comment type="caution">
    <text evidence="1">The sequence shown here is derived from an EMBL/GenBank/DDBJ whole genome shotgun (WGS) entry which is preliminary data.</text>
</comment>